<dbReference type="SUPFAM" id="SSF56219">
    <property type="entry name" value="DNase I-like"/>
    <property type="match status" value="1"/>
</dbReference>
<feature type="binding site" evidence="10">
    <location>
        <position position="347"/>
    </location>
    <ligand>
        <name>Mg(2+)</name>
        <dbReference type="ChEBI" id="CHEBI:18420"/>
        <label>1</label>
    </ligand>
</feature>
<evidence type="ECO:0000256" key="2">
    <source>
        <dbReference type="ARBA" id="ARBA00013541"/>
    </source>
</evidence>
<accession>C5E2W5</accession>
<dbReference type="OMA" id="YTVWNTL"/>
<evidence type="ECO:0000256" key="4">
    <source>
        <dbReference type="ARBA" id="ARBA00022771"/>
    </source>
</evidence>
<comment type="similarity">
    <text evidence="1">Belongs to the DNA repair enzymes AP/ExoA family.</text>
</comment>
<feature type="site" description="Interaction with DNA substrate" evidence="11">
    <location>
        <position position="347"/>
    </location>
</feature>
<dbReference type="GeneID" id="8294556"/>
<evidence type="ECO:0000256" key="11">
    <source>
        <dbReference type="PIRSR" id="PIRSR604808-3"/>
    </source>
</evidence>
<dbReference type="Pfam" id="PF03372">
    <property type="entry name" value="Exo_endo_phos"/>
    <property type="match status" value="1"/>
</dbReference>
<dbReference type="GO" id="GO:0006284">
    <property type="term" value="P:base-excision repair"/>
    <property type="evidence" value="ECO:0007669"/>
    <property type="project" value="TreeGrafter"/>
</dbReference>
<dbReference type="Gene3D" id="3.60.10.10">
    <property type="entry name" value="Endonuclease/exonuclease/phosphatase"/>
    <property type="match status" value="1"/>
</dbReference>
<dbReference type="STRING" id="559295.C5E2W5"/>
<evidence type="ECO:0000256" key="5">
    <source>
        <dbReference type="ARBA" id="ARBA00022801"/>
    </source>
</evidence>
<keyword evidence="8" id="KW-0539">Nucleus</keyword>
<dbReference type="GO" id="GO:0005634">
    <property type="term" value="C:nucleus"/>
    <property type="evidence" value="ECO:0007669"/>
    <property type="project" value="TreeGrafter"/>
</dbReference>
<dbReference type="InterPro" id="IPR004808">
    <property type="entry name" value="AP_endonuc_1"/>
</dbReference>
<dbReference type="FunCoup" id="C5E2W5">
    <property type="interactions" value="509"/>
</dbReference>
<feature type="domain" description="GRF-type" evidence="13">
    <location>
        <begin position="468"/>
        <end position="512"/>
    </location>
</feature>
<dbReference type="InParanoid" id="C5E2W5"/>
<feature type="site" description="Transition state stabilizer" evidence="11">
    <location>
        <position position="217"/>
    </location>
</feature>
<keyword evidence="7 10" id="KW-0460">Magnesium</keyword>
<dbReference type="GO" id="GO:0003906">
    <property type="term" value="F:DNA-(apurinic or apyrimidinic site) endonuclease activity"/>
    <property type="evidence" value="ECO:0007669"/>
    <property type="project" value="TreeGrafter"/>
</dbReference>
<keyword evidence="3 10" id="KW-0479">Metal-binding</keyword>
<keyword evidence="4 12" id="KW-0863">Zinc-finger</keyword>
<evidence type="ECO:0000259" key="13">
    <source>
        <dbReference type="PROSITE" id="PS51999"/>
    </source>
</evidence>
<evidence type="ECO:0000313" key="14">
    <source>
        <dbReference type="EMBL" id="CAR30376.1"/>
    </source>
</evidence>
<dbReference type="KEGG" id="lth:KLTH0H08250g"/>
<evidence type="ECO:0000313" key="15">
    <source>
        <dbReference type="Proteomes" id="UP000002036"/>
    </source>
</evidence>
<feature type="site" description="Important for catalytic activity" evidence="11">
    <location>
        <position position="321"/>
    </location>
</feature>
<dbReference type="InterPro" id="IPR010666">
    <property type="entry name" value="Znf_GRF"/>
</dbReference>
<feature type="binding site" evidence="10">
    <location>
        <position position="215"/>
    </location>
    <ligand>
        <name>Mg(2+)</name>
        <dbReference type="ChEBI" id="CHEBI:18420"/>
        <label>1</label>
    </ligand>
</feature>
<keyword evidence="6" id="KW-0862">Zinc</keyword>
<dbReference type="OrthoDB" id="391817at2759"/>
<feature type="active site" description="Proton donor/acceptor" evidence="9">
    <location>
        <position position="215"/>
    </location>
</feature>
<dbReference type="EMBL" id="CU928180">
    <property type="protein sequence ID" value="CAR30376.1"/>
    <property type="molecule type" value="Genomic_DNA"/>
</dbReference>
<dbReference type="PROSITE" id="PS51435">
    <property type="entry name" value="AP_NUCLEASE_F1_4"/>
    <property type="match status" value="1"/>
</dbReference>
<feature type="binding site" evidence="10">
    <location>
        <position position="54"/>
    </location>
    <ligand>
        <name>Mg(2+)</name>
        <dbReference type="ChEBI" id="CHEBI:18420"/>
        <label>1</label>
    </ligand>
</feature>
<organism evidence="14 15">
    <name type="scientific">Lachancea thermotolerans (strain ATCC 56472 / CBS 6340 / NRRL Y-8284)</name>
    <name type="common">Yeast</name>
    <name type="synonym">Kluyveromyces thermotolerans</name>
    <dbReference type="NCBI Taxonomy" id="559295"/>
    <lineage>
        <taxon>Eukaryota</taxon>
        <taxon>Fungi</taxon>
        <taxon>Dikarya</taxon>
        <taxon>Ascomycota</taxon>
        <taxon>Saccharomycotina</taxon>
        <taxon>Saccharomycetes</taxon>
        <taxon>Saccharomycetales</taxon>
        <taxon>Saccharomycetaceae</taxon>
        <taxon>Lachancea</taxon>
    </lineage>
</organism>
<dbReference type="PROSITE" id="PS51999">
    <property type="entry name" value="ZF_GRF"/>
    <property type="match status" value="1"/>
</dbReference>
<dbReference type="PANTHER" id="PTHR22748">
    <property type="entry name" value="AP ENDONUCLEASE"/>
    <property type="match status" value="1"/>
</dbReference>
<feature type="binding site" evidence="10">
    <location>
        <position position="18"/>
    </location>
    <ligand>
        <name>Mg(2+)</name>
        <dbReference type="ChEBI" id="CHEBI:18420"/>
        <label>1</label>
    </ligand>
</feature>
<feature type="binding site" evidence="10">
    <location>
        <position position="217"/>
    </location>
    <ligand>
        <name>Mg(2+)</name>
        <dbReference type="ChEBI" id="CHEBI:18420"/>
        <label>1</label>
    </ligand>
</feature>
<dbReference type="GO" id="GO:0008311">
    <property type="term" value="F:double-stranded DNA 3'-5' DNA exonuclease activity"/>
    <property type="evidence" value="ECO:0007669"/>
    <property type="project" value="TreeGrafter"/>
</dbReference>
<feature type="active site" description="Proton acceptor" evidence="9">
    <location>
        <position position="347"/>
    </location>
</feature>
<keyword evidence="5" id="KW-0378">Hydrolase</keyword>
<dbReference type="PANTHER" id="PTHR22748:SF4">
    <property type="entry name" value="DNA-(APURINIC OR APYRIMIDINIC SITE) ENDONUCLEASE 2"/>
    <property type="match status" value="1"/>
</dbReference>
<comment type="cofactor">
    <cofactor evidence="10">
        <name>Mg(2+)</name>
        <dbReference type="ChEBI" id="CHEBI:18420"/>
    </cofactor>
    <cofactor evidence="10">
        <name>Mn(2+)</name>
        <dbReference type="ChEBI" id="CHEBI:29035"/>
    </cofactor>
    <text evidence="10">Probably binds two magnesium or manganese ions per subunit.</text>
</comment>
<dbReference type="InterPro" id="IPR005135">
    <property type="entry name" value="Endo/exonuclease/phosphatase"/>
</dbReference>
<proteinExistence type="inferred from homology"/>
<evidence type="ECO:0000256" key="7">
    <source>
        <dbReference type="ARBA" id="ARBA00022842"/>
    </source>
</evidence>
<feature type="active site" evidence="9">
    <location>
        <position position="174"/>
    </location>
</feature>
<feature type="binding site" evidence="10">
    <location>
        <position position="346"/>
    </location>
    <ligand>
        <name>Mg(2+)</name>
        <dbReference type="ChEBI" id="CHEBI:18420"/>
        <label>1</label>
    </ligand>
</feature>
<evidence type="ECO:0000256" key="12">
    <source>
        <dbReference type="PROSITE-ProRule" id="PRU01343"/>
    </source>
</evidence>
<evidence type="ECO:0000256" key="10">
    <source>
        <dbReference type="PIRSR" id="PIRSR604808-2"/>
    </source>
</evidence>
<dbReference type="HOGENOM" id="CLU_010374_0_0_1"/>
<dbReference type="InterPro" id="IPR036691">
    <property type="entry name" value="Endo/exonu/phosph_ase_sf"/>
</dbReference>
<dbReference type="GO" id="GO:0008270">
    <property type="term" value="F:zinc ion binding"/>
    <property type="evidence" value="ECO:0007669"/>
    <property type="project" value="UniProtKB-KW"/>
</dbReference>
<gene>
    <name evidence="14" type="ordered locus">KLTH0H08250g</name>
</gene>
<evidence type="ECO:0000256" key="6">
    <source>
        <dbReference type="ARBA" id="ARBA00022833"/>
    </source>
</evidence>
<dbReference type="Proteomes" id="UP000002036">
    <property type="component" value="Chromosome H"/>
</dbReference>
<evidence type="ECO:0000256" key="3">
    <source>
        <dbReference type="ARBA" id="ARBA00022723"/>
    </source>
</evidence>
<evidence type="ECO:0000256" key="8">
    <source>
        <dbReference type="ARBA" id="ARBA00023242"/>
    </source>
</evidence>
<keyword evidence="10" id="KW-0464">Manganese</keyword>
<protein>
    <recommendedName>
        <fullName evidence="2">DNA-(apurinic or apyrimidinic site) endonuclease 2</fullName>
    </recommendedName>
</protein>
<evidence type="ECO:0000256" key="1">
    <source>
        <dbReference type="ARBA" id="ARBA00007092"/>
    </source>
</evidence>
<name>C5E2W5_LACTC</name>
<dbReference type="Pfam" id="PF06839">
    <property type="entry name" value="Zn_ribbon_GRF"/>
    <property type="match status" value="1"/>
</dbReference>
<sequence length="512" mass="57591">MSEIPNKEGHDVRFLTFNVNGIRTLFHYHPFSSMNSSLSRVFEYFQSDIITFQELKTDTLSLSKWGKVDGFHSFISLPLKRKGYAGVGCWVRIPKPGDSMFSALQVTKAEEGITGYLQVRVGKTATKYRDNQAVGIGGYEALGIEDEADALSIDSEGRCVMVELKCNMVVISTYCPANSSLTDEGEEMRIRFLKVLFRRIRNLQALGKRVVLMGDINVCRDLIDHAEALKETHIFVTDLTKGTQVEQTYSAFVKDFIFAPSRPARRLLNEMLADSVLKPFAESGSLIDTTRYIQGRDRMKMYTVWNTLRNSRPVNYGSRIDYILATAGLKNDLKKADIWPKIMGSDHCPVFADIQLHYEAEGGPGDPCLAPPFEAKHRHNLNHRDILSMFSRPTKSNLKDSNNFGPGPYRVQKNTSATAQARLLSTSSIHRSIISNESRTKNAGSSSIKKPEPFFQMLNGMLGKPPLCKHNENAILRTSKTKNNPGKKFWACARPTGDENNKEASCSFFQWK</sequence>
<dbReference type="RefSeq" id="XP_002556238.1">
    <property type="nucleotide sequence ID" value="XM_002556192.1"/>
</dbReference>
<dbReference type="eggNOG" id="KOG1294">
    <property type="taxonomic scope" value="Eukaryota"/>
</dbReference>
<keyword evidence="15" id="KW-1185">Reference proteome</keyword>
<evidence type="ECO:0000256" key="9">
    <source>
        <dbReference type="PIRSR" id="PIRSR604808-1"/>
    </source>
</evidence>
<dbReference type="AlphaFoldDB" id="C5E2W5"/>
<reference evidence="14 15" key="1">
    <citation type="journal article" date="2009" name="Genome Res.">
        <title>Comparative genomics of protoploid Saccharomycetaceae.</title>
        <authorList>
            <consortium name="The Genolevures Consortium"/>
            <person name="Souciet J.-L."/>
            <person name="Dujon B."/>
            <person name="Gaillardin C."/>
            <person name="Johnston M."/>
            <person name="Baret P.V."/>
            <person name="Cliften P."/>
            <person name="Sherman D.J."/>
            <person name="Weissenbach J."/>
            <person name="Westhof E."/>
            <person name="Wincker P."/>
            <person name="Jubin C."/>
            <person name="Poulain J."/>
            <person name="Barbe V."/>
            <person name="Segurens B."/>
            <person name="Artiguenave F."/>
            <person name="Anthouard V."/>
            <person name="Vacherie B."/>
            <person name="Val M.-E."/>
            <person name="Fulton R.S."/>
            <person name="Minx P."/>
            <person name="Wilson R."/>
            <person name="Durrens P."/>
            <person name="Jean G."/>
            <person name="Marck C."/>
            <person name="Martin T."/>
            <person name="Nikolski M."/>
            <person name="Rolland T."/>
            <person name="Seret M.-L."/>
            <person name="Casaregola S."/>
            <person name="Despons L."/>
            <person name="Fairhead C."/>
            <person name="Fischer G."/>
            <person name="Lafontaine I."/>
            <person name="Leh V."/>
            <person name="Lemaire M."/>
            <person name="de Montigny J."/>
            <person name="Neuveglise C."/>
            <person name="Thierry A."/>
            <person name="Blanc-Lenfle I."/>
            <person name="Bleykasten C."/>
            <person name="Diffels J."/>
            <person name="Fritsch E."/>
            <person name="Frangeul L."/>
            <person name="Goeffon A."/>
            <person name="Jauniaux N."/>
            <person name="Kachouri-Lafond R."/>
            <person name="Payen C."/>
            <person name="Potier S."/>
            <person name="Pribylova L."/>
            <person name="Ozanne C."/>
            <person name="Richard G.-F."/>
            <person name="Sacerdot C."/>
            <person name="Straub M.-L."/>
            <person name="Talla E."/>
        </authorList>
    </citation>
    <scope>NUCLEOTIDE SEQUENCE [LARGE SCALE GENOMIC DNA]</scope>
    <source>
        <strain evidence="15">ATCC 56472 / CBS 6340 / NRRL Y-8284</strain>
    </source>
</reference>
<dbReference type="GO" id="GO:0008081">
    <property type="term" value="F:phosphoric diester hydrolase activity"/>
    <property type="evidence" value="ECO:0007669"/>
    <property type="project" value="TreeGrafter"/>
</dbReference>